<dbReference type="Pfam" id="PF00990">
    <property type="entry name" value="GGDEF"/>
    <property type="match status" value="1"/>
</dbReference>
<dbReference type="InterPro" id="IPR035965">
    <property type="entry name" value="PAS-like_dom_sf"/>
</dbReference>
<dbReference type="AlphaFoldDB" id="A0A516KDS4"/>
<feature type="domain" description="PAS" evidence="2">
    <location>
        <begin position="267"/>
        <end position="337"/>
    </location>
</feature>
<proteinExistence type="predicted"/>
<dbReference type="NCBIfam" id="TIGR00229">
    <property type="entry name" value="sensory_box"/>
    <property type="match status" value="3"/>
</dbReference>
<evidence type="ECO:0000313" key="6">
    <source>
        <dbReference type="Proteomes" id="UP000315215"/>
    </source>
</evidence>
<name>A0A516KDS4_9BACI</name>
<dbReference type="PANTHER" id="PTHR44757:SF2">
    <property type="entry name" value="BIOFILM ARCHITECTURE MAINTENANCE PROTEIN MBAA"/>
    <property type="match status" value="1"/>
</dbReference>
<dbReference type="InterPro" id="IPR043128">
    <property type="entry name" value="Rev_trsase/Diguanyl_cyclase"/>
</dbReference>
<feature type="domain" description="PAS" evidence="2">
    <location>
        <begin position="142"/>
        <end position="212"/>
    </location>
</feature>
<evidence type="ECO:0000313" key="5">
    <source>
        <dbReference type="EMBL" id="QDP39555.1"/>
    </source>
</evidence>
<dbReference type="InterPro" id="IPR013767">
    <property type="entry name" value="PAS_fold"/>
</dbReference>
<dbReference type="CDD" id="cd00130">
    <property type="entry name" value="PAS"/>
    <property type="match status" value="3"/>
</dbReference>
<accession>A0A516KDS4</accession>
<dbReference type="InterPro" id="IPR000160">
    <property type="entry name" value="GGDEF_dom"/>
</dbReference>
<dbReference type="Gene3D" id="3.30.450.20">
    <property type="entry name" value="PAS domain"/>
    <property type="match status" value="3"/>
</dbReference>
<organism evidence="5 6">
    <name type="scientific">Radiobacillus deserti</name>
    <dbReference type="NCBI Taxonomy" id="2594883"/>
    <lineage>
        <taxon>Bacteria</taxon>
        <taxon>Bacillati</taxon>
        <taxon>Bacillota</taxon>
        <taxon>Bacilli</taxon>
        <taxon>Bacillales</taxon>
        <taxon>Bacillaceae</taxon>
        <taxon>Radiobacillus</taxon>
    </lineage>
</organism>
<dbReference type="CDD" id="cd01949">
    <property type="entry name" value="GGDEF"/>
    <property type="match status" value="1"/>
</dbReference>
<dbReference type="KEGG" id="aqt:FN924_04800"/>
<dbReference type="NCBIfam" id="TIGR00254">
    <property type="entry name" value="GGDEF"/>
    <property type="match status" value="1"/>
</dbReference>
<gene>
    <name evidence="5" type="ORF">FN924_04800</name>
</gene>
<dbReference type="InterPro" id="IPR052155">
    <property type="entry name" value="Biofilm_reg_signaling"/>
</dbReference>
<dbReference type="InterPro" id="IPR001610">
    <property type="entry name" value="PAC"/>
</dbReference>
<dbReference type="SMART" id="SM00267">
    <property type="entry name" value="GGDEF"/>
    <property type="match status" value="1"/>
</dbReference>
<dbReference type="Pfam" id="PF00989">
    <property type="entry name" value="PAS"/>
    <property type="match status" value="2"/>
</dbReference>
<sequence length="575" mass="65991">MFEKLRNFRNLDLIFNSISDMVFLISVGNDGVFRYVTANEVAIKLLNFPKDYSGKSLENLMPASSVNIIKEKYKKAIESEETVTYEDRIAFPAHPETSVSNYVWVESRVTPIINENGTCEYLISITRDITEVKNRQKELSRTKEELELIFHHVADAIFTFDENGDYVSVNPSYTNMFGWTNREIKENPKISILTSEEKDRFSEILNYLRSGRVIEAHKSRRITKDSKIINVLSSYSPIMDEGKFKGGVAVYKDVEKIKSLKNKLKETENRYRVIVEHTNDLISVTDKEGIILYASPSHEQATNMSPDFFVSKSFLSFIHREDMLKVENFFQNILETERSSEIEYRRLNKNGVALWVHTKGAPVLNDDGEIEQIVFVSRDISNRVEREKELEMLALFDELTGLPNRHLFNKQLEIALKKANYKETVTAVLMMDCDNFKSINDSYGHDVGDEVIIQFAKRIQESVRNVDTVSRFGGDEFQVVLPRADDKESVRDICQKIVGAVEQPISINSDTVHITASIGIAYYENGKDAKTLLKEADEALYTSKKSGKNMFTEYQPPKTNIWKRILSNVSKNESN</sequence>
<dbReference type="SMART" id="SM00091">
    <property type="entry name" value="PAS"/>
    <property type="match status" value="3"/>
</dbReference>
<evidence type="ECO:0000256" key="1">
    <source>
        <dbReference type="SAM" id="Coils"/>
    </source>
</evidence>
<dbReference type="RefSeq" id="WP_143892305.1">
    <property type="nucleotide sequence ID" value="NZ_CP041666.1"/>
</dbReference>
<feature type="coiled-coil region" evidence="1">
    <location>
        <begin position="250"/>
        <end position="277"/>
    </location>
</feature>
<evidence type="ECO:0000259" key="3">
    <source>
        <dbReference type="PROSITE" id="PS50113"/>
    </source>
</evidence>
<dbReference type="Pfam" id="PF08448">
    <property type="entry name" value="PAS_4"/>
    <property type="match status" value="1"/>
</dbReference>
<dbReference type="Proteomes" id="UP000315215">
    <property type="component" value="Chromosome"/>
</dbReference>
<dbReference type="SUPFAM" id="SSF55785">
    <property type="entry name" value="PYP-like sensor domain (PAS domain)"/>
    <property type="match status" value="3"/>
</dbReference>
<dbReference type="InterPro" id="IPR000014">
    <property type="entry name" value="PAS"/>
</dbReference>
<protein>
    <submittedName>
        <fullName evidence="5">Diguanylate cyclase</fullName>
    </submittedName>
</protein>
<dbReference type="SMART" id="SM00086">
    <property type="entry name" value="PAC"/>
    <property type="match status" value="3"/>
</dbReference>
<dbReference type="InterPro" id="IPR000700">
    <property type="entry name" value="PAS-assoc_C"/>
</dbReference>
<evidence type="ECO:0000259" key="4">
    <source>
        <dbReference type="PROSITE" id="PS50887"/>
    </source>
</evidence>
<dbReference type="Gene3D" id="3.30.70.270">
    <property type="match status" value="1"/>
</dbReference>
<dbReference type="FunFam" id="3.30.70.270:FF:000001">
    <property type="entry name" value="Diguanylate cyclase domain protein"/>
    <property type="match status" value="1"/>
</dbReference>
<feature type="domain" description="PAC" evidence="3">
    <location>
        <begin position="340"/>
        <end position="392"/>
    </location>
</feature>
<reference evidence="5 6" key="1">
    <citation type="submission" date="2019-07" db="EMBL/GenBank/DDBJ databases">
        <authorList>
            <person name="Li J."/>
        </authorList>
    </citation>
    <scope>NUCLEOTIDE SEQUENCE [LARGE SCALE GENOMIC DNA]</scope>
    <source>
        <strain evidence="5 6">TKL69</strain>
    </source>
</reference>
<dbReference type="OrthoDB" id="9759607at2"/>
<feature type="domain" description="PAC" evidence="3">
    <location>
        <begin position="83"/>
        <end position="141"/>
    </location>
</feature>
<feature type="domain" description="GGDEF" evidence="4">
    <location>
        <begin position="424"/>
        <end position="556"/>
    </location>
</feature>
<keyword evidence="1" id="KW-0175">Coiled coil</keyword>
<dbReference type="PROSITE" id="PS50887">
    <property type="entry name" value="GGDEF"/>
    <property type="match status" value="1"/>
</dbReference>
<dbReference type="GO" id="GO:0006355">
    <property type="term" value="P:regulation of DNA-templated transcription"/>
    <property type="evidence" value="ECO:0007669"/>
    <property type="project" value="InterPro"/>
</dbReference>
<keyword evidence="6" id="KW-1185">Reference proteome</keyword>
<dbReference type="InterPro" id="IPR029787">
    <property type="entry name" value="Nucleotide_cyclase"/>
</dbReference>
<dbReference type="InterPro" id="IPR013656">
    <property type="entry name" value="PAS_4"/>
</dbReference>
<dbReference type="PROSITE" id="PS50112">
    <property type="entry name" value="PAS"/>
    <property type="match status" value="2"/>
</dbReference>
<dbReference type="PROSITE" id="PS50113">
    <property type="entry name" value="PAC"/>
    <property type="match status" value="2"/>
</dbReference>
<dbReference type="PANTHER" id="PTHR44757">
    <property type="entry name" value="DIGUANYLATE CYCLASE DGCP"/>
    <property type="match status" value="1"/>
</dbReference>
<dbReference type="SUPFAM" id="SSF55073">
    <property type="entry name" value="Nucleotide cyclase"/>
    <property type="match status" value="1"/>
</dbReference>
<evidence type="ECO:0000259" key="2">
    <source>
        <dbReference type="PROSITE" id="PS50112"/>
    </source>
</evidence>
<dbReference type="EMBL" id="CP041666">
    <property type="protein sequence ID" value="QDP39555.1"/>
    <property type="molecule type" value="Genomic_DNA"/>
</dbReference>